<dbReference type="GO" id="GO:0050567">
    <property type="term" value="F:glutaminyl-tRNA synthase (glutamine-hydrolyzing) activity"/>
    <property type="evidence" value="ECO:0007669"/>
    <property type="project" value="UniProtKB-UniRule"/>
</dbReference>
<evidence type="ECO:0000256" key="7">
    <source>
        <dbReference type="HAMAP-Rule" id="MF_03147"/>
    </source>
</evidence>
<dbReference type="EC" id="6.3.5.-" evidence="7"/>
<dbReference type="InterPro" id="IPR018027">
    <property type="entry name" value="Asn/Gln_amidotransferase"/>
</dbReference>
<dbReference type="GO" id="GO:0005739">
    <property type="term" value="C:mitochondrion"/>
    <property type="evidence" value="ECO:0007669"/>
    <property type="project" value="UniProtKB-SubCell"/>
</dbReference>
<dbReference type="GO" id="GO:0030956">
    <property type="term" value="C:glutamyl-tRNA(Gln) amidotransferase complex"/>
    <property type="evidence" value="ECO:0007669"/>
    <property type="project" value="UniProtKB-UniRule"/>
</dbReference>
<keyword evidence="3 7" id="KW-0547">Nucleotide-binding</keyword>
<dbReference type="PROSITE" id="PS01234">
    <property type="entry name" value="GATB"/>
    <property type="match status" value="1"/>
</dbReference>
<dbReference type="PANTHER" id="PTHR11659">
    <property type="entry name" value="GLUTAMYL-TRNA GLN AMIDOTRANSFERASE SUBUNIT B MITOCHONDRIAL AND PROKARYOTIC PET112-RELATED"/>
    <property type="match status" value="1"/>
</dbReference>
<name>A0AAD9S2U2_PHOAM</name>
<evidence type="ECO:0000256" key="6">
    <source>
        <dbReference type="ARBA" id="ARBA00047913"/>
    </source>
</evidence>
<dbReference type="Proteomes" id="UP001265746">
    <property type="component" value="Unassembled WGS sequence"/>
</dbReference>
<dbReference type="GO" id="GO:0070681">
    <property type="term" value="P:glutaminyl-tRNAGln biosynthesis via transamidation"/>
    <property type="evidence" value="ECO:0007669"/>
    <property type="project" value="UniProtKB-UniRule"/>
</dbReference>
<keyword evidence="11" id="KW-1185">Reference proteome</keyword>
<comment type="function">
    <text evidence="7">Allows the formation of correctly charged Gln-tRNA(Gln) through the transamidation of misacylated Glu-tRNA(Gln) in the mitochondria. The reaction takes place in the presence of glutamine and ATP through an activated gamma-phospho-Glu-tRNA(Gln).</text>
</comment>
<evidence type="ECO:0000256" key="5">
    <source>
        <dbReference type="ARBA" id="ARBA00022917"/>
    </source>
</evidence>
<keyword evidence="4 7" id="KW-0067">ATP-binding</keyword>
<dbReference type="SUPFAM" id="SSF89095">
    <property type="entry name" value="GatB/YqeY motif"/>
    <property type="match status" value="1"/>
</dbReference>
<evidence type="ECO:0000256" key="2">
    <source>
        <dbReference type="ARBA" id="ARBA00022598"/>
    </source>
</evidence>
<comment type="similarity">
    <text evidence="1 7">Belongs to the GatB/GatE family. GatB subfamily.</text>
</comment>
<dbReference type="InterPro" id="IPR003789">
    <property type="entry name" value="Asn/Gln_tRNA_amidoTrase-B-like"/>
</dbReference>
<dbReference type="NCBIfam" id="TIGR00133">
    <property type="entry name" value="gatB"/>
    <property type="match status" value="1"/>
</dbReference>
<dbReference type="Pfam" id="PF02637">
    <property type="entry name" value="GatB_Yqey"/>
    <property type="match status" value="1"/>
</dbReference>
<evidence type="ECO:0000256" key="8">
    <source>
        <dbReference type="SAM" id="MobiDB-lite"/>
    </source>
</evidence>
<comment type="catalytic activity">
    <reaction evidence="6 7">
        <text>L-glutamyl-tRNA(Gln) + L-glutamine + ATP + H2O = L-glutaminyl-tRNA(Gln) + L-glutamate + ADP + phosphate + H(+)</text>
        <dbReference type="Rhea" id="RHEA:17521"/>
        <dbReference type="Rhea" id="RHEA-COMP:9681"/>
        <dbReference type="Rhea" id="RHEA-COMP:9684"/>
        <dbReference type="ChEBI" id="CHEBI:15377"/>
        <dbReference type="ChEBI" id="CHEBI:15378"/>
        <dbReference type="ChEBI" id="CHEBI:29985"/>
        <dbReference type="ChEBI" id="CHEBI:30616"/>
        <dbReference type="ChEBI" id="CHEBI:43474"/>
        <dbReference type="ChEBI" id="CHEBI:58359"/>
        <dbReference type="ChEBI" id="CHEBI:78520"/>
        <dbReference type="ChEBI" id="CHEBI:78521"/>
        <dbReference type="ChEBI" id="CHEBI:456216"/>
    </reaction>
</comment>
<dbReference type="AlphaFoldDB" id="A0AAD9S2U2"/>
<dbReference type="InterPro" id="IPR017958">
    <property type="entry name" value="Gln-tRNA_amidoTrfase_suB_CS"/>
</dbReference>
<accession>A0AAD9S2U2</accession>
<dbReference type="InterPro" id="IPR017959">
    <property type="entry name" value="Asn/Gln-tRNA_amidoTrfase_suB/E"/>
</dbReference>
<evidence type="ECO:0000313" key="11">
    <source>
        <dbReference type="Proteomes" id="UP001265746"/>
    </source>
</evidence>
<dbReference type="SUPFAM" id="SSF55931">
    <property type="entry name" value="Glutamine synthetase/guanido kinase"/>
    <property type="match status" value="1"/>
</dbReference>
<dbReference type="InterPro" id="IPR006075">
    <property type="entry name" value="Asn/Gln-tRNA_Trfase_suB/E_cat"/>
</dbReference>
<feature type="compositionally biased region" description="Polar residues" evidence="8">
    <location>
        <begin position="65"/>
        <end position="75"/>
    </location>
</feature>
<sequence>MARTPVRELSRYLLAGQLRHHGCLHLRLRPRHPRLPPSLLPAGQATPVAVRRPFSRSALDLHSHANLSSATASQHESVPASESGSAGGPPPPDGPVPLRKKLKNMDKALKASGHSKAPNALRQSVQGWELTVGIEIHAQLNTPHKLFSPASPPLPSDEPNSRVALFDLAMPGSQPLFQTEALVPALRAALALNCDIQPVSRWDRKHYFWWDQPSGYQITQYYEPFAKDGHITLYQRDGIAAEDGEQVRIGIRQVQMEQDTAKTVARPDGVQWVDFNRVGVPLIEIITDPDIHHPKTAAALVRKVQMYLNAVDACVSGMEAGGLRADVNVSVRRKDHPLYDRMPLGQRTEIKNLSSFKAVEDAIIAERDRQISVLMDGGVVAGETRGWSIGGNETTRLRGKEGEVDYRYMPDPDLAPVTISEQVITHLGENLGMLPDAEIDELVSQSGLKTKDALALLQLDDGRRLEYFYNVIQRLQEQLGDQWHPDCAVLAGNWVLHELGRLTSERNASANGTVQTLDMSTDGECPRVPAKHLADILYYLRTMRISARVAKELLFAVYRGDLSGASPGSYASVEEAIQKENLWFNSLSREQYHDLAAETVRQNKSMLRNFVLHYSKGREYPTGQLMFFVGKMMRTGPAEQMDPQVAREVLEQVVERVCKETPESLQ</sequence>
<comment type="subcellular location">
    <subcellularLocation>
        <location evidence="7">Mitochondrion</location>
    </subcellularLocation>
</comment>
<evidence type="ECO:0000256" key="1">
    <source>
        <dbReference type="ARBA" id="ARBA00005306"/>
    </source>
</evidence>
<dbReference type="InterPro" id="IPR004413">
    <property type="entry name" value="GatB"/>
</dbReference>
<keyword evidence="7" id="KW-0496">Mitochondrion</keyword>
<dbReference type="NCBIfam" id="NF004012">
    <property type="entry name" value="PRK05477.1-2"/>
    <property type="match status" value="1"/>
</dbReference>
<dbReference type="PANTHER" id="PTHR11659:SF0">
    <property type="entry name" value="GLUTAMYL-TRNA(GLN) AMIDOTRANSFERASE SUBUNIT B, MITOCHONDRIAL"/>
    <property type="match status" value="1"/>
</dbReference>
<proteinExistence type="inferred from homology"/>
<dbReference type="SMART" id="SM00845">
    <property type="entry name" value="GatB_Yqey"/>
    <property type="match status" value="1"/>
</dbReference>
<dbReference type="HAMAP" id="MF_00121">
    <property type="entry name" value="GatB"/>
    <property type="match status" value="1"/>
</dbReference>
<dbReference type="EMBL" id="JAUJFL010000011">
    <property type="protein sequence ID" value="KAK2596576.1"/>
    <property type="molecule type" value="Genomic_DNA"/>
</dbReference>
<keyword evidence="5 7" id="KW-0648">Protein biosynthesis</keyword>
<dbReference type="Pfam" id="PF02934">
    <property type="entry name" value="GatB_N"/>
    <property type="match status" value="1"/>
</dbReference>
<evidence type="ECO:0000256" key="4">
    <source>
        <dbReference type="ARBA" id="ARBA00022840"/>
    </source>
</evidence>
<dbReference type="InterPro" id="IPR014746">
    <property type="entry name" value="Gln_synth/guanido_kin_cat_dom"/>
</dbReference>
<keyword evidence="2 7" id="KW-0436">Ligase</keyword>
<organism evidence="10 11">
    <name type="scientific">Phomopsis amygdali</name>
    <name type="common">Fusicoccum amygdali</name>
    <dbReference type="NCBI Taxonomy" id="1214568"/>
    <lineage>
        <taxon>Eukaryota</taxon>
        <taxon>Fungi</taxon>
        <taxon>Dikarya</taxon>
        <taxon>Ascomycota</taxon>
        <taxon>Pezizomycotina</taxon>
        <taxon>Sordariomycetes</taxon>
        <taxon>Sordariomycetidae</taxon>
        <taxon>Diaporthales</taxon>
        <taxon>Diaporthaceae</taxon>
        <taxon>Diaporthe</taxon>
    </lineage>
</organism>
<comment type="caution">
    <text evidence="10">The sequence shown here is derived from an EMBL/GenBank/DDBJ whole genome shotgun (WGS) entry which is preliminary data.</text>
</comment>
<evidence type="ECO:0000313" key="10">
    <source>
        <dbReference type="EMBL" id="KAK2596576.1"/>
    </source>
</evidence>
<dbReference type="GO" id="GO:0005524">
    <property type="term" value="F:ATP binding"/>
    <property type="evidence" value="ECO:0007669"/>
    <property type="project" value="UniProtKB-KW"/>
</dbReference>
<feature type="domain" description="Asn/Gln amidotransferase" evidence="9">
    <location>
        <begin position="466"/>
        <end position="654"/>
    </location>
</feature>
<evidence type="ECO:0000256" key="3">
    <source>
        <dbReference type="ARBA" id="ARBA00022741"/>
    </source>
</evidence>
<dbReference type="GO" id="GO:0032543">
    <property type="term" value="P:mitochondrial translation"/>
    <property type="evidence" value="ECO:0007669"/>
    <property type="project" value="UniProtKB-UniRule"/>
</dbReference>
<evidence type="ECO:0000259" key="9">
    <source>
        <dbReference type="SMART" id="SM00845"/>
    </source>
</evidence>
<reference evidence="10" key="1">
    <citation type="submission" date="2023-06" db="EMBL/GenBank/DDBJ databases">
        <authorList>
            <person name="Noh H."/>
        </authorList>
    </citation>
    <scope>NUCLEOTIDE SEQUENCE</scope>
    <source>
        <strain evidence="10">DUCC20226</strain>
    </source>
</reference>
<protein>
    <recommendedName>
        <fullName evidence="7">Glutamyl-tRNA(Gln) amidotransferase subunit B, mitochondrial</fullName>
        <shortName evidence="7">Glu-AdT subunit B</shortName>
        <ecNumber evidence="7">6.3.5.-</ecNumber>
    </recommendedName>
</protein>
<gene>
    <name evidence="10" type="ORF">N8I77_013458</name>
</gene>
<feature type="region of interest" description="Disordered" evidence="8">
    <location>
        <begin position="65"/>
        <end position="99"/>
    </location>
</feature>
<comment type="subunit">
    <text evidence="7">Subunit of the heterotrimeric GatCAB amidotransferase (AdT) complex, composed of A, B and C subunits.</text>
</comment>